<evidence type="ECO:0000313" key="2">
    <source>
        <dbReference type="Proteomes" id="UP001209878"/>
    </source>
</evidence>
<dbReference type="Gene3D" id="3.40.50.1110">
    <property type="entry name" value="SGNH hydrolase"/>
    <property type="match status" value="1"/>
</dbReference>
<dbReference type="InterPro" id="IPR036514">
    <property type="entry name" value="SGNH_hydro_sf"/>
</dbReference>
<proteinExistence type="predicted"/>
<organism evidence="1 2">
    <name type="scientific">Ridgeia piscesae</name>
    <name type="common">Tubeworm</name>
    <dbReference type="NCBI Taxonomy" id="27915"/>
    <lineage>
        <taxon>Eukaryota</taxon>
        <taxon>Metazoa</taxon>
        <taxon>Spiralia</taxon>
        <taxon>Lophotrochozoa</taxon>
        <taxon>Annelida</taxon>
        <taxon>Polychaeta</taxon>
        <taxon>Sedentaria</taxon>
        <taxon>Canalipalpata</taxon>
        <taxon>Sabellida</taxon>
        <taxon>Siboglinidae</taxon>
        <taxon>Ridgeia</taxon>
    </lineage>
</organism>
<dbReference type="Proteomes" id="UP001209878">
    <property type="component" value="Unassembled WGS sequence"/>
</dbReference>
<comment type="caution">
    <text evidence="1">The sequence shown here is derived from an EMBL/GenBank/DDBJ whole genome shotgun (WGS) entry which is preliminary data.</text>
</comment>
<protein>
    <submittedName>
        <fullName evidence="1">Uncharacterized protein</fullName>
    </submittedName>
</protein>
<evidence type="ECO:0000313" key="1">
    <source>
        <dbReference type="EMBL" id="KAK2156354.1"/>
    </source>
</evidence>
<keyword evidence="2" id="KW-1185">Reference proteome</keyword>
<gene>
    <name evidence="1" type="ORF">NP493_1976g00008</name>
</gene>
<dbReference type="EMBL" id="JAODUO010001977">
    <property type="protein sequence ID" value="KAK2156354.1"/>
    <property type="molecule type" value="Genomic_DNA"/>
</dbReference>
<dbReference type="AlphaFoldDB" id="A0AAD9N6X2"/>
<reference evidence="1" key="1">
    <citation type="journal article" date="2023" name="Mol. Biol. Evol.">
        <title>Third-Generation Sequencing Reveals the Adaptive Role of the Epigenome in Three Deep-Sea Polychaetes.</title>
        <authorList>
            <person name="Perez M."/>
            <person name="Aroh O."/>
            <person name="Sun Y."/>
            <person name="Lan Y."/>
            <person name="Juniper S.K."/>
            <person name="Young C.R."/>
            <person name="Angers B."/>
            <person name="Qian P.Y."/>
        </authorList>
    </citation>
    <scope>NUCLEOTIDE SEQUENCE</scope>
    <source>
        <strain evidence="1">R07B-5</strain>
    </source>
</reference>
<sequence length="483" mass="55447">MRMSTVYSKKLLVIITVLTFMLHFVLYTQTGPPSRIVHAEYVRTSLLQKDQSVLLNTTTRANVQRECIAVEDDKMYAFGNEIYDTIGKTDLMQYQRFKKYNPNAKFVMKNLTEAKPPAGYNYHVKGVSRTEILIEERDGDAPTRGGSSFLVRSDAVSIQICHYDDFFNGTYIVHCPLPECTCRNISVWLMYYNFTAYSGNHYPVRKLLWRRRSCNLHKGEARLSLSHRADLHSPTNAENMVTWYLKNKQWVATSLTGKEYTEMSKLALCGCVKNIRKLFCIGASHMRFKCDYIMSQCYDMPADIPIQHKALTVGNIHYLSVSRMFKFPKLWDTYLKNETLDRRDVVIIQTGAHDMAKSSMQYTMDVSVLTLVRALGLLQTKSEKLGFRLLYVTTTPFPENDRRGTKGNRTNFALAAYNRKLKADLLSKKVNVFDEFGVLLPQQDINYPCGCHYLCRATKNKSSYIIGKVGMIAASMMLRNNVC</sequence>
<name>A0AAD9N6X2_RIDPI</name>
<accession>A0AAD9N6X2</accession>